<dbReference type="InterPro" id="IPR014729">
    <property type="entry name" value="Rossmann-like_a/b/a_fold"/>
</dbReference>
<organism evidence="5 6">
    <name type="scientific">Roseateles subflavus</name>
    <dbReference type="NCBI Taxonomy" id="3053353"/>
    <lineage>
        <taxon>Bacteria</taxon>
        <taxon>Pseudomonadati</taxon>
        <taxon>Pseudomonadota</taxon>
        <taxon>Betaproteobacteria</taxon>
        <taxon>Burkholderiales</taxon>
        <taxon>Sphaerotilaceae</taxon>
        <taxon>Roseateles</taxon>
    </lineage>
</organism>
<dbReference type="EMBL" id="JASVDS010000004">
    <property type="protein sequence ID" value="MDL5033311.1"/>
    <property type="molecule type" value="Genomic_DNA"/>
</dbReference>
<dbReference type="PANTHER" id="PTHR43284:SF1">
    <property type="entry name" value="ASPARAGINE SYNTHETASE"/>
    <property type="match status" value="1"/>
</dbReference>
<dbReference type="InterPro" id="IPR001962">
    <property type="entry name" value="Asn_synthase"/>
</dbReference>
<dbReference type="InterPro" id="IPR051786">
    <property type="entry name" value="ASN_synthetase/amidase"/>
</dbReference>
<dbReference type="Proteomes" id="UP001238603">
    <property type="component" value="Unassembled WGS sequence"/>
</dbReference>
<evidence type="ECO:0000313" key="6">
    <source>
        <dbReference type="Proteomes" id="UP001238603"/>
    </source>
</evidence>
<dbReference type="InterPro" id="IPR029055">
    <property type="entry name" value="Ntn_hydrolases_N"/>
</dbReference>
<accession>A0ABT7LP83</accession>
<sequence length="564" mass="62768">MAIFFAAVGGSQEDLQRLKAAASAALGRELGDVPLQSAEAPGLFAVWHELGIWAPVSHHRLADGAVSLLAGEPILHLDGHRISQVDTLARYADGALPALLQQSHGTFCGVRLDLAQARVHAFTDKLGVRTLYTGEHRGIHFFTNARWLLQGLGNVIPLEPDPQGVMEIASMAFPLAERTRYRGIRACYGAELVEASAAGITKTTYHDWQDLTPLDATRPYEVELYETFLTAVRDRQGGAEEQTAFLSGGMDSRLIAASLAHSGIRLNTLNFAPSDTQDLTFGRMAAQALGARHFEFPLGPDNFDSKQIQTIDAWKAKDGGRNFDRRIWSGDGGSVGLGHVYLDEQIVRLAAERRYDDAAALLCRKSKWGIPSRALRPQYRELARRVQSEVAAEMRRWDRVPEKAAYLFLMLNDQRRHLIGHFETVHKKGFDFALPFFDARVIAKVLAGPNEDLLNHRVYNRILLALPGPIAQVPWQAYPGHDPCPVPVPSELKLRYQWEACYDEDDTQMLKDRHTAHCLRAALRPGSPLLSRTNLLAAWVLTKTGLRDQSFYGRYADALEQANR</sequence>
<comment type="catalytic activity">
    <reaction evidence="3">
        <text>L-aspartate + L-glutamine + ATP + H2O = L-asparagine + L-glutamate + AMP + diphosphate + H(+)</text>
        <dbReference type="Rhea" id="RHEA:12228"/>
        <dbReference type="ChEBI" id="CHEBI:15377"/>
        <dbReference type="ChEBI" id="CHEBI:15378"/>
        <dbReference type="ChEBI" id="CHEBI:29985"/>
        <dbReference type="ChEBI" id="CHEBI:29991"/>
        <dbReference type="ChEBI" id="CHEBI:30616"/>
        <dbReference type="ChEBI" id="CHEBI:33019"/>
        <dbReference type="ChEBI" id="CHEBI:58048"/>
        <dbReference type="ChEBI" id="CHEBI:58359"/>
        <dbReference type="ChEBI" id="CHEBI:456215"/>
        <dbReference type="EC" id="6.3.5.4"/>
    </reaction>
</comment>
<dbReference type="RefSeq" id="WP_285983397.1">
    <property type="nucleotide sequence ID" value="NZ_JASVDS010000004.1"/>
</dbReference>
<proteinExistence type="predicted"/>
<dbReference type="SUPFAM" id="SSF52402">
    <property type="entry name" value="Adenine nucleotide alpha hydrolases-like"/>
    <property type="match status" value="1"/>
</dbReference>
<evidence type="ECO:0000313" key="5">
    <source>
        <dbReference type="EMBL" id="MDL5033311.1"/>
    </source>
</evidence>
<dbReference type="EC" id="6.3.5.4" evidence="2"/>
<dbReference type="PANTHER" id="PTHR43284">
    <property type="entry name" value="ASPARAGINE SYNTHETASE (GLUTAMINE-HYDROLYZING)"/>
    <property type="match status" value="1"/>
</dbReference>
<dbReference type="Gene3D" id="3.40.50.620">
    <property type="entry name" value="HUPs"/>
    <property type="match status" value="1"/>
</dbReference>
<dbReference type="Pfam" id="PF00733">
    <property type="entry name" value="Asn_synthase"/>
    <property type="match status" value="1"/>
</dbReference>
<dbReference type="SUPFAM" id="SSF56235">
    <property type="entry name" value="N-terminal nucleophile aminohydrolases (Ntn hydrolases)"/>
    <property type="match status" value="1"/>
</dbReference>
<comment type="caution">
    <text evidence="5">The sequence shown here is derived from an EMBL/GenBank/DDBJ whole genome shotgun (WGS) entry which is preliminary data.</text>
</comment>
<keyword evidence="6" id="KW-1185">Reference proteome</keyword>
<evidence type="ECO:0000256" key="1">
    <source>
        <dbReference type="ARBA" id="ARBA00005187"/>
    </source>
</evidence>
<gene>
    <name evidence="5" type="ORF">QRD43_15455</name>
</gene>
<feature type="domain" description="Asparagine synthetase" evidence="4">
    <location>
        <begin position="224"/>
        <end position="303"/>
    </location>
</feature>
<name>A0ABT7LP83_9BURK</name>
<protein>
    <recommendedName>
        <fullName evidence="2">asparagine synthase (glutamine-hydrolyzing)</fullName>
        <ecNumber evidence="2">6.3.5.4</ecNumber>
    </recommendedName>
</protein>
<evidence type="ECO:0000256" key="2">
    <source>
        <dbReference type="ARBA" id="ARBA00012737"/>
    </source>
</evidence>
<evidence type="ECO:0000256" key="3">
    <source>
        <dbReference type="ARBA" id="ARBA00048741"/>
    </source>
</evidence>
<reference evidence="5 6" key="1">
    <citation type="submission" date="2023-06" db="EMBL/GenBank/DDBJ databases">
        <title>Pelomonas sp. APW6 16S ribosomal RNA gene genome sequencing and assembly.</title>
        <authorList>
            <person name="Woo H."/>
        </authorList>
    </citation>
    <scope>NUCLEOTIDE SEQUENCE [LARGE SCALE GENOMIC DNA]</scope>
    <source>
        <strain evidence="5 6">APW6</strain>
    </source>
</reference>
<comment type="pathway">
    <text evidence="1">Amino-acid biosynthesis; L-asparagine biosynthesis; L-asparagine from L-aspartate (L-Gln route): step 1/1.</text>
</comment>
<evidence type="ECO:0000259" key="4">
    <source>
        <dbReference type="Pfam" id="PF00733"/>
    </source>
</evidence>